<dbReference type="Proteomes" id="UP000327157">
    <property type="component" value="Chromosome 5"/>
</dbReference>
<evidence type="ECO:0000256" key="1">
    <source>
        <dbReference type="SAM" id="MobiDB-lite"/>
    </source>
</evidence>
<accession>A0A5N5IDC8</accession>
<reference evidence="2 3" key="3">
    <citation type="submission" date="2019-11" db="EMBL/GenBank/DDBJ databases">
        <title>A de novo genome assembly of a pear dwarfing rootstock.</title>
        <authorList>
            <person name="Wang F."/>
            <person name="Wang J."/>
            <person name="Li S."/>
            <person name="Zhang Y."/>
            <person name="Fang M."/>
            <person name="Ma L."/>
            <person name="Zhao Y."/>
            <person name="Jiang S."/>
        </authorList>
    </citation>
    <scope>NUCLEOTIDE SEQUENCE [LARGE SCALE GENOMIC DNA]</scope>
    <source>
        <strain evidence="2">S2</strain>
        <tissue evidence="2">Leaf</tissue>
    </source>
</reference>
<proteinExistence type="predicted"/>
<organism evidence="2 3">
    <name type="scientific">Pyrus ussuriensis x Pyrus communis</name>
    <dbReference type="NCBI Taxonomy" id="2448454"/>
    <lineage>
        <taxon>Eukaryota</taxon>
        <taxon>Viridiplantae</taxon>
        <taxon>Streptophyta</taxon>
        <taxon>Embryophyta</taxon>
        <taxon>Tracheophyta</taxon>
        <taxon>Spermatophyta</taxon>
        <taxon>Magnoliopsida</taxon>
        <taxon>eudicotyledons</taxon>
        <taxon>Gunneridae</taxon>
        <taxon>Pentapetalae</taxon>
        <taxon>rosids</taxon>
        <taxon>fabids</taxon>
        <taxon>Rosales</taxon>
        <taxon>Rosaceae</taxon>
        <taxon>Amygdaloideae</taxon>
        <taxon>Maleae</taxon>
        <taxon>Pyrus</taxon>
    </lineage>
</organism>
<dbReference type="PANTHER" id="PTHR34835">
    <property type="entry name" value="OS07G0283600 PROTEIN-RELATED"/>
    <property type="match status" value="1"/>
</dbReference>
<reference evidence="3" key="2">
    <citation type="submission" date="2019-10" db="EMBL/GenBank/DDBJ databases">
        <title>A de novo genome assembly of a pear dwarfing rootstock.</title>
        <authorList>
            <person name="Wang F."/>
            <person name="Wang J."/>
            <person name="Li S."/>
            <person name="Zhang Y."/>
            <person name="Fang M."/>
            <person name="Ma L."/>
            <person name="Zhao Y."/>
            <person name="Jiang S."/>
        </authorList>
    </citation>
    <scope>NUCLEOTIDE SEQUENCE [LARGE SCALE GENOMIC DNA]</scope>
</reference>
<feature type="region of interest" description="Disordered" evidence="1">
    <location>
        <begin position="226"/>
        <end position="246"/>
    </location>
</feature>
<dbReference type="PANTHER" id="PTHR34835:SF81">
    <property type="entry name" value="OS06G0475900 PROTEIN"/>
    <property type="match status" value="1"/>
</dbReference>
<sequence>MAELKNKFEQKPLVLKKLYSTPFGALIKAYQEGKMTVRKSNLDVKEVCKWYDTTKKKFKFQNGYSHITTEDVVRIYGIPNKGTEAPKTTNSRKGKPGVSRLTDKFFSATARPDKRDLSNAIELAFEDDSERGQDDAACLIVLYLLITLLLANSGNYLPWSYVQACESVEQIKTYNWAREIKEYLQNGIHKVQVKTEEKGKQSAISGCVMTLLMDNAIEEEDSNLVQEKTDNSDFVNPPTNSNTQKRKLEKPCLSPFGFHQEPMTPYLGAFQFPALMTLNPCSYSQRRVSVQCRIEKLWISLYA</sequence>
<evidence type="ECO:0000313" key="3">
    <source>
        <dbReference type="Proteomes" id="UP000327157"/>
    </source>
</evidence>
<gene>
    <name evidence="2" type="ORF">D8674_026254</name>
</gene>
<comment type="caution">
    <text evidence="2">The sequence shown here is derived from an EMBL/GenBank/DDBJ whole genome shotgun (WGS) entry which is preliminary data.</text>
</comment>
<reference evidence="2 3" key="1">
    <citation type="submission" date="2019-09" db="EMBL/GenBank/DDBJ databases">
        <authorList>
            <person name="Ou C."/>
        </authorList>
    </citation>
    <scope>NUCLEOTIDE SEQUENCE [LARGE SCALE GENOMIC DNA]</scope>
    <source>
        <strain evidence="2">S2</strain>
        <tissue evidence="2">Leaf</tissue>
    </source>
</reference>
<dbReference type="OrthoDB" id="1752324at2759"/>
<name>A0A5N5IDC8_9ROSA</name>
<evidence type="ECO:0000313" key="2">
    <source>
        <dbReference type="EMBL" id="KAB2635720.1"/>
    </source>
</evidence>
<dbReference type="EMBL" id="SMOL01000004">
    <property type="protein sequence ID" value="KAB2635720.1"/>
    <property type="molecule type" value="Genomic_DNA"/>
</dbReference>
<feature type="compositionally biased region" description="Polar residues" evidence="1">
    <location>
        <begin position="232"/>
        <end position="243"/>
    </location>
</feature>
<dbReference type="AlphaFoldDB" id="A0A5N5IDC8"/>
<keyword evidence="3" id="KW-1185">Reference proteome</keyword>
<protein>
    <submittedName>
        <fullName evidence="2">Uncharacterized protein</fullName>
    </submittedName>
</protein>